<accession>A0A4C1WE91</accession>
<evidence type="ECO:0000313" key="2">
    <source>
        <dbReference type="EMBL" id="GBP49706.1"/>
    </source>
</evidence>
<feature type="compositionally biased region" description="Basic residues" evidence="1">
    <location>
        <begin position="66"/>
        <end position="76"/>
    </location>
</feature>
<dbReference type="EMBL" id="BGZK01000551">
    <property type="protein sequence ID" value="GBP49706.1"/>
    <property type="molecule type" value="Genomic_DNA"/>
</dbReference>
<keyword evidence="3" id="KW-1185">Reference proteome</keyword>
<evidence type="ECO:0000313" key="3">
    <source>
        <dbReference type="Proteomes" id="UP000299102"/>
    </source>
</evidence>
<dbReference type="Proteomes" id="UP000299102">
    <property type="component" value="Unassembled WGS sequence"/>
</dbReference>
<evidence type="ECO:0000256" key="1">
    <source>
        <dbReference type="SAM" id="MobiDB-lite"/>
    </source>
</evidence>
<reference evidence="2 3" key="1">
    <citation type="journal article" date="2019" name="Commun. Biol.">
        <title>The bagworm genome reveals a unique fibroin gene that provides high tensile strength.</title>
        <authorList>
            <person name="Kono N."/>
            <person name="Nakamura H."/>
            <person name="Ohtoshi R."/>
            <person name="Tomita M."/>
            <person name="Numata K."/>
            <person name="Arakawa K."/>
        </authorList>
    </citation>
    <scope>NUCLEOTIDE SEQUENCE [LARGE SCALE GENOMIC DNA]</scope>
</reference>
<feature type="region of interest" description="Disordered" evidence="1">
    <location>
        <begin position="1"/>
        <end position="21"/>
    </location>
</feature>
<protein>
    <submittedName>
        <fullName evidence="2">Uncharacterized protein</fullName>
    </submittedName>
</protein>
<gene>
    <name evidence="2" type="ORF">EVAR_33460_1</name>
</gene>
<sequence length="76" mass="8335">MHSLPPLSAGGRTPQMINAPRRLNHNGRKVCRSVTPMTLWFRRDDGDGCGVQAVGSTPDEISPRASARRAPWRGRA</sequence>
<feature type="region of interest" description="Disordered" evidence="1">
    <location>
        <begin position="53"/>
        <end position="76"/>
    </location>
</feature>
<organism evidence="2 3">
    <name type="scientific">Eumeta variegata</name>
    <name type="common">Bagworm moth</name>
    <name type="synonym">Eumeta japonica</name>
    <dbReference type="NCBI Taxonomy" id="151549"/>
    <lineage>
        <taxon>Eukaryota</taxon>
        <taxon>Metazoa</taxon>
        <taxon>Ecdysozoa</taxon>
        <taxon>Arthropoda</taxon>
        <taxon>Hexapoda</taxon>
        <taxon>Insecta</taxon>
        <taxon>Pterygota</taxon>
        <taxon>Neoptera</taxon>
        <taxon>Endopterygota</taxon>
        <taxon>Lepidoptera</taxon>
        <taxon>Glossata</taxon>
        <taxon>Ditrysia</taxon>
        <taxon>Tineoidea</taxon>
        <taxon>Psychidae</taxon>
        <taxon>Oiketicinae</taxon>
        <taxon>Eumeta</taxon>
    </lineage>
</organism>
<proteinExistence type="predicted"/>
<name>A0A4C1WE91_EUMVA</name>
<comment type="caution">
    <text evidence="2">The sequence shown here is derived from an EMBL/GenBank/DDBJ whole genome shotgun (WGS) entry which is preliminary data.</text>
</comment>
<dbReference type="AlphaFoldDB" id="A0A4C1WE91"/>